<evidence type="ECO:0000256" key="1">
    <source>
        <dbReference type="ARBA" id="ARBA00001947"/>
    </source>
</evidence>
<sequence length="425" mass="46953">MARRLVPSLALAAVGMLIVVATNPASAAPTVPARPPADQARPYVVDGVRTWDDRNRVARTGAAIDAIEDGHADVTATPGEVREIRKLGYRVAEDRREDFPAADAGYHNYAEMVAELDKAAKDHPAIMRKLSIGTSYEGRDMPLVKISDNVAIDENEPEVLYGAHQHAREHLTVEMALYLVKLFTDGYGKDARITKLVNSREIWIVPDLNPDGGEYDIATGTYRFWRKNRQPAPNSPGVGTDLNRNWGYNFGCCAGSSSDPASETYRGSVAFSATETKRLRDFVLSRRIKGVQQIKAAIDFHTYSELVLWPYGYTMATTAKGLGADQRATFKALGTQMARSNGYTPQQSSSLYITDGSIIDWLWAAQGVWAFTFEMFPNSPDQGGFYPPASVITAQTTRNKEASLQLAEYADCAYRIIGKQHQYCY</sequence>
<evidence type="ECO:0000256" key="6">
    <source>
        <dbReference type="ARBA" id="ARBA00022833"/>
    </source>
</evidence>
<comment type="similarity">
    <text evidence="2 8">Belongs to the peptidase M14 family.</text>
</comment>
<dbReference type="Gene3D" id="3.40.630.10">
    <property type="entry name" value="Zn peptidases"/>
    <property type="match status" value="1"/>
</dbReference>
<dbReference type="InterPro" id="IPR033810">
    <property type="entry name" value="Carboxypeptidase_T"/>
</dbReference>
<evidence type="ECO:0000256" key="9">
    <source>
        <dbReference type="SAM" id="SignalP"/>
    </source>
</evidence>
<dbReference type="Pfam" id="PF00246">
    <property type="entry name" value="Peptidase_M14"/>
    <property type="match status" value="1"/>
</dbReference>
<keyword evidence="7" id="KW-0482">Metalloprotease</keyword>
<feature type="active site" description="Proton donor/acceptor" evidence="8">
    <location>
        <position position="374"/>
    </location>
</feature>
<evidence type="ECO:0000313" key="11">
    <source>
        <dbReference type="EMBL" id="UWZ36906.1"/>
    </source>
</evidence>
<dbReference type="GO" id="GO:0004180">
    <property type="term" value="F:carboxypeptidase activity"/>
    <property type="evidence" value="ECO:0007669"/>
    <property type="project" value="UniProtKB-KW"/>
</dbReference>
<dbReference type="EMBL" id="CP073721">
    <property type="protein sequence ID" value="UWZ36906.1"/>
    <property type="molecule type" value="Genomic_DNA"/>
</dbReference>
<dbReference type="InterPro" id="IPR057246">
    <property type="entry name" value="CARBOXYPEPT_ZN_1"/>
</dbReference>
<keyword evidence="3" id="KW-0645">Protease</keyword>
<dbReference type="SUPFAM" id="SSF53187">
    <property type="entry name" value="Zn-dependent exopeptidases"/>
    <property type="match status" value="1"/>
</dbReference>
<reference evidence="11" key="1">
    <citation type="submission" date="2021-04" db="EMBL/GenBank/DDBJ databases">
        <title>Biosynthetic gene clusters of Dactylosporangioum roseum.</title>
        <authorList>
            <person name="Hartkoorn R.C."/>
            <person name="Beaudoing E."/>
            <person name="Hot D."/>
            <person name="Moureu S."/>
        </authorList>
    </citation>
    <scope>NUCLEOTIDE SEQUENCE</scope>
    <source>
        <strain evidence="11">NRRL B-16295</strain>
    </source>
</reference>
<evidence type="ECO:0000313" key="12">
    <source>
        <dbReference type="Proteomes" id="UP001058271"/>
    </source>
</evidence>
<gene>
    <name evidence="11" type="ORF">Drose_00760</name>
</gene>
<dbReference type="PRINTS" id="PR00765">
    <property type="entry name" value="CRBOXYPTASEA"/>
</dbReference>
<evidence type="ECO:0000256" key="2">
    <source>
        <dbReference type="ARBA" id="ARBA00005988"/>
    </source>
</evidence>
<evidence type="ECO:0000256" key="4">
    <source>
        <dbReference type="ARBA" id="ARBA00022723"/>
    </source>
</evidence>
<dbReference type="PROSITE" id="PS00132">
    <property type="entry name" value="CARBOXYPEPT_ZN_1"/>
    <property type="match status" value="1"/>
</dbReference>
<evidence type="ECO:0000256" key="8">
    <source>
        <dbReference type="PROSITE-ProRule" id="PRU01379"/>
    </source>
</evidence>
<evidence type="ECO:0000259" key="10">
    <source>
        <dbReference type="PROSITE" id="PS52035"/>
    </source>
</evidence>
<dbReference type="PANTHER" id="PTHR11705">
    <property type="entry name" value="PROTEASE FAMILY M14 CARBOXYPEPTIDASE A,B"/>
    <property type="match status" value="1"/>
</dbReference>
<keyword evidence="5" id="KW-0378">Hydrolase</keyword>
<dbReference type="SMART" id="SM00631">
    <property type="entry name" value="Zn_pept"/>
    <property type="match status" value="1"/>
</dbReference>
<feature type="signal peptide" evidence="9">
    <location>
        <begin position="1"/>
        <end position="27"/>
    </location>
</feature>
<dbReference type="PANTHER" id="PTHR11705:SF143">
    <property type="entry name" value="SLL0236 PROTEIN"/>
    <property type="match status" value="1"/>
</dbReference>
<evidence type="ECO:0000256" key="5">
    <source>
        <dbReference type="ARBA" id="ARBA00022801"/>
    </source>
</evidence>
<dbReference type="InterPro" id="IPR000834">
    <property type="entry name" value="Peptidase_M14"/>
</dbReference>
<organism evidence="11 12">
    <name type="scientific">Dactylosporangium roseum</name>
    <dbReference type="NCBI Taxonomy" id="47989"/>
    <lineage>
        <taxon>Bacteria</taxon>
        <taxon>Bacillati</taxon>
        <taxon>Actinomycetota</taxon>
        <taxon>Actinomycetes</taxon>
        <taxon>Micromonosporales</taxon>
        <taxon>Micromonosporaceae</taxon>
        <taxon>Dactylosporangium</taxon>
    </lineage>
</organism>
<feature type="domain" description="Peptidase M14" evidence="10">
    <location>
        <begin position="105"/>
        <end position="410"/>
    </location>
</feature>
<protein>
    <submittedName>
        <fullName evidence="11">Zinc carboxypeptidase</fullName>
    </submittedName>
</protein>
<keyword evidence="12" id="KW-1185">Reference proteome</keyword>
<keyword evidence="11" id="KW-0121">Carboxypeptidase</keyword>
<dbReference type="PROSITE" id="PS52035">
    <property type="entry name" value="PEPTIDASE_M14"/>
    <property type="match status" value="1"/>
</dbReference>
<accession>A0ABY5Z4D5</accession>
<name>A0ABY5Z4D5_9ACTN</name>
<dbReference type="PROSITE" id="PS00133">
    <property type="entry name" value="CARBOXYPEPT_ZN_2"/>
    <property type="match status" value="1"/>
</dbReference>
<evidence type="ECO:0000256" key="7">
    <source>
        <dbReference type="ARBA" id="ARBA00023049"/>
    </source>
</evidence>
<keyword evidence="4" id="KW-0479">Metal-binding</keyword>
<dbReference type="InterPro" id="IPR057247">
    <property type="entry name" value="CARBOXYPEPT_ZN_2"/>
</dbReference>
<feature type="chain" id="PRO_5047429988" evidence="9">
    <location>
        <begin position="28"/>
        <end position="425"/>
    </location>
</feature>
<keyword evidence="9" id="KW-0732">Signal</keyword>
<dbReference type="CDD" id="cd03859">
    <property type="entry name" value="M14_CPT"/>
    <property type="match status" value="1"/>
</dbReference>
<dbReference type="Proteomes" id="UP001058271">
    <property type="component" value="Chromosome"/>
</dbReference>
<proteinExistence type="inferred from homology"/>
<comment type="cofactor">
    <cofactor evidence="1">
        <name>Zn(2+)</name>
        <dbReference type="ChEBI" id="CHEBI:29105"/>
    </cofactor>
</comment>
<keyword evidence="6" id="KW-0862">Zinc</keyword>
<evidence type="ECO:0000256" key="3">
    <source>
        <dbReference type="ARBA" id="ARBA00022670"/>
    </source>
</evidence>